<dbReference type="RefSeq" id="WP_026418905.1">
    <property type="nucleotide sequence ID" value="NZ_AUBJ02000001.1"/>
</dbReference>
<dbReference type="InterPro" id="IPR051200">
    <property type="entry name" value="Host-pathogen_enzymatic-act"/>
</dbReference>
<dbReference type="GO" id="GO:0003677">
    <property type="term" value="F:DNA binding"/>
    <property type="evidence" value="ECO:0007669"/>
    <property type="project" value="UniProtKB-KW"/>
</dbReference>
<dbReference type="InterPro" id="IPR011048">
    <property type="entry name" value="Haem_d1_sf"/>
</dbReference>
<dbReference type="Gene3D" id="2.130.10.10">
    <property type="entry name" value="YVTN repeat-like/Quinoprotein amine dehydrogenase"/>
    <property type="match status" value="2"/>
</dbReference>
<dbReference type="Proteomes" id="UP000791080">
    <property type="component" value="Unassembled WGS sequence"/>
</dbReference>
<feature type="region of interest" description="Disordered" evidence="1">
    <location>
        <begin position="60"/>
        <end position="87"/>
    </location>
</feature>
<dbReference type="SUPFAM" id="SSF51004">
    <property type="entry name" value="C-terminal (heme d1) domain of cytochrome cd1-nitrite reductase"/>
    <property type="match status" value="1"/>
</dbReference>
<dbReference type="PANTHER" id="PTHR47197">
    <property type="entry name" value="PROTEIN NIRF"/>
    <property type="match status" value="1"/>
</dbReference>
<gene>
    <name evidence="2" type="ORF">G443_001751</name>
</gene>
<keyword evidence="3" id="KW-1185">Reference proteome</keyword>
<feature type="region of interest" description="Disordered" evidence="1">
    <location>
        <begin position="1"/>
        <end position="39"/>
    </location>
</feature>
<sequence>MRSSAAPSRRPRPDPTSVADTARPRARRGAPAPGRRPLRTARRVAVGALALLLALVAPTAPGGRPAAATPAGTNGTALPEQRNGGDRLYVGSANPDAVLVVDPAAGDVVRTVPVDAPPSDLAASPDGGRVYALTRAGAQAVVTVIDTADGGVVATFPARDRDAFYLDVTSDGSMLVVKAVAGDTLTVLDAATGELHGTVDLGVRTLRPVSTDDGRTLLPAAAAPEVLVVDAAELSVGTARLPSPAALLRPTGGRLLLVDQGDQRLLRDLDAGTFEVLWEARTEVAHGDAAVSAGPDDPVYAVRVDEDAVSAVDRETGAASAVPVGAGPTALAVSGDGRRVFALNARESSISVIDAAAGEVSATLDLPGEHAPVMTHLVRAGSG</sequence>
<protein>
    <submittedName>
        <fullName evidence="2">DNA-binding beta-propeller fold protein YncE</fullName>
    </submittedName>
</protein>
<name>A0ABT1JI94_ACTCY</name>
<comment type="caution">
    <text evidence="2">The sequence shown here is derived from an EMBL/GenBank/DDBJ whole genome shotgun (WGS) entry which is preliminary data.</text>
</comment>
<evidence type="ECO:0000313" key="3">
    <source>
        <dbReference type="Proteomes" id="UP000791080"/>
    </source>
</evidence>
<feature type="compositionally biased region" description="Low complexity" evidence="1">
    <location>
        <begin position="60"/>
        <end position="77"/>
    </location>
</feature>
<dbReference type="InterPro" id="IPR015943">
    <property type="entry name" value="WD40/YVTN_repeat-like_dom_sf"/>
</dbReference>
<dbReference type="PANTHER" id="PTHR47197:SF3">
    <property type="entry name" value="DIHYDRO-HEME D1 DEHYDROGENASE"/>
    <property type="match status" value="1"/>
</dbReference>
<organism evidence="2 3">
    <name type="scientific">Actinoalloteichus caeruleus DSM 43889</name>
    <dbReference type="NCBI Taxonomy" id="1120930"/>
    <lineage>
        <taxon>Bacteria</taxon>
        <taxon>Bacillati</taxon>
        <taxon>Actinomycetota</taxon>
        <taxon>Actinomycetes</taxon>
        <taxon>Pseudonocardiales</taxon>
        <taxon>Pseudonocardiaceae</taxon>
        <taxon>Actinoalloteichus</taxon>
        <taxon>Actinoalloteichus cyanogriseus</taxon>
    </lineage>
</organism>
<accession>A0ABT1JI94</accession>
<reference evidence="2 3" key="1">
    <citation type="submission" date="2022-06" db="EMBL/GenBank/DDBJ databases">
        <title>Genomic Encyclopedia of Type Strains, Phase I: the one thousand microbial genomes (KMG-I) project.</title>
        <authorList>
            <person name="Kyrpides N."/>
        </authorList>
    </citation>
    <scope>NUCLEOTIDE SEQUENCE [LARGE SCALE GENOMIC DNA]</scope>
    <source>
        <strain evidence="2 3">DSM 43889</strain>
    </source>
</reference>
<keyword evidence="2" id="KW-0238">DNA-binding</keyword>
<evidence type="ECO:0000313" key="2">
    <source>
        <dbReference type="EMBL" id="MCP2331481.1"/>
    </source>
</evidence>
<evidence type="ECO:0000256" key="1">
    <source>
        <dbReference type="SAM" id="MobiDB-lite"/>
    </source>
</evidence>
<dbReference type="EMBL" id="AUBJ02000001">
    <property type="protein sequence ID" value="MCP2331481.1"/>
    <property type="molecule type" value="Genomic_DNA"/>
</dbReference>
<proteinExistence type="predicted"/>